<evidence type="ECO:0000313" key="1">
    <source>
        <dbReference type="EMBL" id="SCU84682.1"/>
    </source>
</evidence>
<sequence length="102" mass="11567">MQSRKRSLAAARMYLMDAMVRTLGTAEHPIRTRLIEATDQAFVEQAFEAFLETLREAATPSVVAHIEQRRGGTDCQFTQTRLRRIHSCRQRDFSAGSGLLDL</sequence>
<reference evidence="1" key="1">
    <citation type="submission" date="2016-09" db="EMBL/GenBank/DDBJ databases">
        <authorList>
            <person name="Capua I."/>
            <person name="De Benedictis P."/>
            <person name="Joannis T."/>
            <person name="Lombin L.H."/>
            <person name="Cattoli G."/>
        </authorList>
    </citation>
    <scope>NUCLEOTIDE SEQUENCE</scope>
    <source>
        <strain evidence="1">B9</strain>
    </source>
</reference>
<dbReference type="EMBL" id="FMSH01000376">
    <property type="protein sequence ID" value="SCU84682.1"/>
    <property type="molecule type" value="Genomic_DNA"/>
</dbReference>
<protein>
    <submittedName>
        <fullName evidence="1">Uncharacterized protein</fullName>
    </submittedName>
</protein>
<organism evidence="1">
    <name type="scientific">Cupriavidus necator</name>
    <name type="common">Alcaligenes eutrophus</name>
    <name type="synonym">Ralstonia eutropha</name>
    <dbReference type="NCBI Taxonomy" id="106590"/>
    <lineage>
        <taxon>Bacteria</taxon>
        <taxon>Pseudomonadati</taxon>
        <taxon>Pseudomonadota</taxon>
        <taxon>Betaproteobacteria</taxon>
        <taxon>Burkholderiales</taxon>
        <taxon>Burkholderiaceae</taxon>
        <taxon>Cupriavidus</taxon>
    </lineage>
</organism>
<proteinExistence type="predicted"/>
<accession>A0A1K0JG39</accession>
<gene>
    <name evidence="1" type="ORF">CNECB9_4370007</name>
</gene>
<dbReference type="AlphaFoldDB" id="A0A1K0JG39"/>
<name>A0A1K0JG39_CUPNE</name>